<evidence type="ECO:0000313" key="2">
    <source>
        <dbReference type="EMBL" id="KRT93961.1"/>
    </source>
</evidence>
<evidence type="ECO:0000313" key="5">
    <source>
        <dbReference type="Proteomes" id="UP001341297"/>
    </source>
</evidence>
<dbReference type="InterPro" id="IPR008030">
    <property type="entry name" value="NmrA-like"/>
</dbReference>
<reference evidence="3 5" key="3">
    <citation type="submission" date="2023-03" db="EMBL/GenBank/DDBJ databases">
        <title>Agriculturally important microbes genome sequencing.</title>
        <authorList>
            <person name="Dunlap C."/>
        </authorList>
    </citation>
    <scope>NUCLEOTIDE SEQUENCE [LARGE SCALE GENOMIC DNA]</scope>
    <source>
        <strain evidence="3 5">CBP-3203</strain>
    </source>
</reference>
<dbReference type="InterPro" id="IPR036291">
    <property type="entry name" value="NAD(P)-bd_dom_sf"/>
</dbReference>
<dbReference type="Pfam" id="PF05368">
    <property type="entry name" value="NmrA"/>
    <property type="match status" value="1"/>
</dbReference>
<dbReference type="STRING" id="1664069.BGLY_2165"/>
<name>A0A0T6BQM0_9BACI</name>
<dbReference type="PANTHER" id="PTHR43162:SF1">
    <property type="entry name" value="PRESTALK A DIFFERENTIATION PROTEIN A"/>
    <property type="match status" value="1"/>
</dbReference>
<evidence type="ECO:0000313" key="4">
    <source>
        <dbReference type="Proteomes" id="UP000036168"/>
    </source>
</evidence>
<protein>
    <submittedName>
        <fullName evidence="2">NAD(P)-dependent oxidoreductase</fullName>
    </submittedName>
    <submittedName>
        <fullName evidence="3">NAD(P)H-binding protein</fullName>
    </submittedName>
</protein>
<feature type="domain" description="NmrA-like" evidence="1">
    <location>
        <begin position="6"/>
        <end position="230"/>
    </location>
</feature>
<dbReference type="EMBL" id="LECW02000015">
    <property type="protein sequence ID" value="KRT93961.1"/>
    <property type="molecule type" value="Genomic_DNA"/>
</dbReference>
<keyword evidence="5" id="KW-1185">Reference proteome</keyword>
<reference evidence="2 4" key="1">
    <citation type="journal article" date="2015" name="Int. J. Syst. Evol. Microbiol.">
        <title>Bacillus glycinifermentans sp. nov., isolated from fermented soybean paste.</title>
        <authorList>
            <person name="Kim S.J."/>
            <person name="Dunlap C.A."/>
            <person name="Kwon S.W."/>
            <person name="Rooney A.P."/>
        </authorList>
    </citation>
    <scope>NUCLEOTIDE SEQUENCE [LARGE SCALE GENOMIC DNA]</scope>
    <source>
        <strain evidence="2 4">GO-13</strain>
    </source>
</reference>
<dbReference type="Proteomes" id="UP001341297">
    <property type="component" value="Unassembled WGS sequence"/>
</dbReference>
<evidence type="ECO:0000313" key="3">
    <source>
        <dbReference type="EMBL" id="MEC0485134.1"/>
    </source>
</evidence>
<dbReference type="AlphaFoldDB" id="A0A0T6BQM0"/>
<organism evidence="2 4">
    <name type="scientific">Bacillus glycinifermentans</name>
    <dbReference type="NCBI Taxonomy" id="1664069"/>
    <lineage>
        <taxon>Bacteria</taxon>
        <taxon>Bacillati</taxon>
        <taxon>Bacillota</taxon>
        <taxon>Bacilli</taxon>
        <taxon>Bacillales</taxon>
        <taxon>Bacillaceae</taxon>
        <taxon>Bacillus</taxon>
    </lineage>
</organism>
<proteinExistence type="predicted"/>
<dbReference type="Gene3D" id="3.40.50.720">
    <property type="entry name" value="NAD(P)-binding Rossmann-like Domain"/>
    <property type="match status" value="1"/>
</dbReference>
<gene>
    <name evidence="2" type="ORF">AB447_216600</name>
    <name evidence="3" type="ORF">P8828_09825</name>
</gene>
<accession>A0A0T6BQM0</accession>
<comment type="caution">
    <text evidence="2">The sequence shown here is derived from an EMBL/GenBank/DDBJ whole genome shotgun (WGS) entry which is preliminary data.</text>
</comment>
<dbReference type="EMBL" id="JARRTL010000009">
    <property type="protein sequence ID" value="MEC0485134.1"/>
    <property type="molecule type" value="Genomic_DNA"/>
</dbReference>
<dbReference type="OrthoDB" id="339107at2"/>
<sequence>MKMDGKRILITGGTGTTGGRIAKRLIASDTGNVRIASRREPRIAGAEHVYFDWNDETTYREALKNVNKLYLVAPVGVYDPSGVVLPFIELALAAGVRRIVMLSASIVADDGPVFGKLHQAVKEHAPEWAVLKPSYFMQNFINVQHRDSIVKSDEIVTASGGGKVGFVDADDIAEVGVRALMDDIPHNTDHVITGPEALSYSEAAEVIGKAVGRTIRHVNISGQTLRDRLMKAGLTPDYAGFMAGLDENIKNGAEDRITDTVERVTGRKPRSLAAFAESHASFWKTI</sequence>
<dbReference type="PANTHER" id="PTHR43162">
    <property type="match status" value="1"/>
</dbReference>
<dbReference type="InterPro" id="IPR051604">
    <property type="entry name" value="Ergot_Alk_Oxidoreductase"/>
</dbReference>
<reference evidence="2" key="2">
    <citation type="submission" date="2015-10" db="EMBL/GenBank/DDBJ databases">
        <authorList>
            <person name="Gilbert D.G."/>
        </authorList>
    </citation>
    <scope>NUCLEOTIDE SEQUENCE</scope>
    <source>
        <strain evidence="2">GO-13</strain>
    </source>
</reference>
<dbReference type="Proteomes" id="UP000036168">
    <property type="component" value="Unassembled WGS sequence"/>
</dbReference>
<dbReference type="Gene3D" id="3.90.25.10">
    <property type="entry name" value="UDP-galactose 4-epimerase, domain 1"/>
    <property type="match status" value="1"/>
</dbReference>
<dbReference type="SUPFAM" id="SSF51735">
    <property type="entry name" value="NAD(P)-binding Rossmann-fold domains"/>
    <property type="match status" value="1"/>
</dbReference>
<evidence type="ECO:0000259" key="1">
    <source>
        <dbReference type="Pfam" id="PF05368"/>
    </source>
</evidence>